<accession>A0A0M2R4F1</accession>
<dbReference type="Proteomes" id="UP000034491">
    <property type="component" value="Unassembled WGS sequence"/>
</dbReference>
<sequence length="339" mass="38053">MNVDGGADENSGLVKKVSLVLKSDNVVLQVNRSDISDSIEFLNKLDYLDVLVDGYVICSEEATLVPENTEVYFGTYERALYGTRYPVHSQEWNNAAVQGETKYSSGPQVFRVPLENISNGHSTLRVDTNELMQKKLLNHLKTGEPLKNFYQNTHEITLSRTITLIAECESEGKRSFGYDTQNVNITVQYQGDPGYSNSKLIDRQLSNFNKSFLKLTDLSVFRSSLMYSGACDSQTTRPVKFSYTAVGKGDIRFILVQGGETIAGSEIITHNSEIEKTVHSEVLYPLGMQGFHKAGPGSFDEMSAYSFSIKAQIKEARGPQWGEWFDLAHEQFRYHCLSE</sequence>
<proteinExistence type="predicted"/>
<gene>
    <name evidence="1" type="ORF">WH95_11340</name>
</gene>
<organism evidence="1 2">
    <name type="scientific">Kiloniella litopenaei</name>
    <dbReference type="NCBI Taxonomy" id="1549748"/>
    <lineage>
        <taxon>Bacteria</taxon>
        <taxon>Pseudomonadati</taxon>
        <taxon>Pseudomonadota</taxon>
        <taxon>Alphaproteobacteria</taxon>
        <taxon>Rhodospirillales</taxon>
        <taxon>Kiloniellaceae</taxon>
        <taxon>Kiloniella</taxon>
    </lineage>
</organism>
<comment type="caution">
    <text evidence="1">The sequence shown here is derived from an EMBL/GenBank/DDBJ whole genome shotgun (WGS) entry which is preliminary data.</text>
</comment>
<protein>
    <submittedName>
        <fullName evidence="1">Uncharacterized protein</fullName>
    </submittedName>
</protein>
<dbReference type="AlphaFoldDB" id="A0A0M2R4F1"/>
<evidence type="ECO:0000313" key="2">
    <source>
        <dbReference type="Proteomes" id="UP000034491"/>
    </source>
</evidence>
<evidence type="ECO:0000313" key="1">
    <source>
        <dbReference type="EMBL" id="KKJ76722.1"/>
    </source>
</evidence>
<dbReference type="EMBL" id="LANI01000017">
    <property type="protein sequence ID" value="KKJ76722.1"/>
    <property type="molecule type" value="Genomic_DNA"/>
</dbReference>
<dbReference type="STRING" id="1549748.WH95_11340"/>
<keyword evidence="2" id="KW-1185">Reference proteome</keyword>
<name>A0A0M2R4F1_9PROT</name>
<reference evidence="1 2" key="1">
    <citation type="submission" date="2015-03" db="EMBL/GenBank/DDBJ databases">
        <title>Genome sequence of Kiloniella sp. P1-1, isolated from the gut microflora of Pacific white shrimp, Penaeus vannamei.</title>
        <authorList>
            <person name="Shao Z."/>
            <person name="Wang L."/>
            <person name="Li X."/>
        </authorList>
    </citation>
    <scope>NUCLEOTIDE SEQUENCE [LARGE SCALE GENOMIC DNA]</scope>
    <source>
        <strain evidence="1 2">P1-1</strain>
    </source>
</reference>